<reference evidence="12" key="1">
    <citation type="submission" date="2003-08" db="EMBL/GenBank/DDBJ databases">
        <authorList>
            <person name="Birren B."/>
            <person name="Nusbaum C."/>
            <person name="Abebe A."/>
            <person name="Abouelleil A."/>
            <person name="Adekoya E."/>
            <person name="Ait-zahra M."/>
            <person name="Allen N."/>
            <person name="Allen T."/>
            <person name="An P."/>
            <person name="Anderson M."/>
            <person name="Anderson S."/>
            <person name="Arachchi H."/>
            <person name="Armbruster J."/>
            <person name="Bachantsang P."/>
            <person name="Baldwin J."/>
            <person name="Barry A."/>
            <person name="Bayul T."/>
            <person name="Blitshsteyn B."/>
            <person name="Bloom T."/>
            <person name="Blye J."/>
            <person name="Boguslavskiy L."/>
            <person name="Borowsky M."/>
            <person name="Boukhgalter B."/>
            <person name="Brunache A."/>
            <person name="Butler J."/>
            <person name="Calixte N."/>
            <person name="Calvo S."/>
            <person name="Camarata J."/>
            <person name="Campo K."/>
            <person name="Chang J."/>
            <person name="Cheshatsang Y."/>
            <person name="Citroen M."/>
            <person name="Collymore A."/>
            <person name="Considine T."/>
            <person name="Cook A."/>
            <person name="Cooke P."/>
            <person name="Corum B."/>
            <person name="Cuomo C."/>
            <person name="David R."/>
            <person name="Dawoe T."/>
            <person name="Degray S."/>
            <person name="Dodge S."/>
            <person name="Dooley K."/>
            <person name="Dorje P."/>
            <person name="Dorjee K."/>
            <person name="Dorris L."/>
            <person name="Duffey N."/>
            <person name="Dupes A."/>
            <person name="Elkins T."/>
            <person name="Engels R."/>
            <person name="Erickson J."/>
            <person name="Farina A."/>
            <person name="Faro S."/>
            <person name="Ferreira P."/>
            <person name="Fischer H."/>
            <person name="Fitzgerald M."/>
            <person name="Foley K."/>
            <person name="Gage D."/>
            <person name="Galagan J."/>
            <person name="Gearin G."/>
            <person name="Gnerre S."/>
            <person name="Gnirke A."/>
            <person name="Goyette A."/>
            <person name="Graham J."/>
            <person name="Grandbois E."/>
            <person name="Gyaltsen K."/>
            <person name="Hafez N."/>
            <person name="Hagopian D."/>
            <person name="Hagos B."/>
            <person name="Hall J."/>
            <person name="Hatcher B."/>
            <person name="Heller A."/>
            <person name="Higgins H."/>
            <person name="Honan T."/>
            <person name="Horn A."/>
            <person name="Houde N."/>
            <person name="Hughes L."/>
            <person name="Hulme W."/>
            <person name="Husby E."/>
            <person name="Iliev I."/>
            <person name="Jaffe D."/>
            <person name="Jones C."/>
            <person name="Kamal M."/>
            <person name="Kamat A."/>
            <person name="Kamvysselis M."/>
            <person name="Karlsson E."/>
            <person name="Kells C."/>
            <person name="Kieu A."/>
            <person name="Kisner P."/>
            <person name="Kodira C."/>
            <person name="Kulbokas E."/>
            <person name="Labutti K."/>
            <person name="Lama D."/>
            <person name="Landers T."/>
            <person name="Leger J."/>
            <person name="Levine S."/>
            <person name="Lewis D."/>
            <person name="Lewis T."/>
            <person name="Lindblad-toh K."/>
            <person name="Liu X."/>
            <person name="Lokyitsang T."/>
            <person name="Lokyitsang Y."/>
            <person name="Lucien O."/>
            <person name="Lui A."/>
            <person name="Ma L.J."/>
            <person name="Mabbitt R."/>
            <person name="Macdonald J."/>
            <person name="Maclean C."/>
            <person name="Major J."/>
            <person name="Manning J."/>
            <person name="Marabella R."/>
            <person name="Maru K."/>
            <person name="Matthews C."/>
            <person name="Mauceli E."/>
            <person name="Mccarthy M."/>
            <person name="Mcdonough S."/>
            <person name="Mcghee T."/>
            <person name="Meldrim J."/>
            <person name="Meneus L."/>
            <person name="Mesirov J."/>
            <person name="Mihalev A."/>
            <person name="Mihova T."/>
            <person name="Mikkelsen T."/>
            <person name="Mlenga V."/>
            <person name="Moru K."/>
            <person name="Mozes J."/>
            <person name="Mulrain L."/>
            <person name="Munson G."/>
            <person name="Naylor J."/>
            <person name="Newes C."/>
            <person name="Nguyen C."/>
            <person name="Nguyen N."/>
            <person name="Nguyen T."/>
            <person name="Nicol R."/>
            <person name="Nielsen C."/>
            <person name="Nizzari M."/>
            <person name="Norbu C."/>
            <person name="Norbu N."/>
            <person name="O'donnell P."/>
            <person name="Okoawo O."/>
            <person name="O'leary S."/>
            <person name="Omotosho B."/>
            <person name="O'neill K."/>
            <person name="Osman S."/>
            <person name="Parker S."/>
            <person name="Perrin D."/>
            <person name="Phunkhang P."/>
            <person name="Piqani B."/>
            <person name="Purcell S."/>
            <person name="Rachupka T."/>
            <person name="Ramasamy U."/>
            <person name="Rameau R."/>
            <person name="Ray V."/>
            <person name="Raymond C."/>
            <person name="Retta R."/>
            <person name="Richardson S."/>
            <person name="Rise C."/>
            <person name="Rodriguez J."/>
            <person name="Rogers J."/>
            <person name="Rogov P."/>
            <person name="Rutman M."/>
            <person name="Schupbach R."/>
            <person name="Seaman C."/>
            <person name="Settipalli S."/>
            <person name="Sharpe T."/>
            <person name="Sheridan J."/>
            <person name="Sherpa N."/>
            <person name="Shi J."/>
            <person name="Smirnov S."/>
            <person name="Smith C."/>
            <person name="Sougnez C."/>
            <person name="Spencer B."/>
            <person name="Stalker J."/>
            <person name="Stange-thomann N."/>
            <person name="Stavropoulos S."/>
            <person name="Stetson K."/>
            <person name="Stone C."/>
            <person name="Stone S."/>
            <person name="Stubbs M."/>
            <person name="Talamas J."/>
            <person name="Tchuinga P."/>
            <person name="Tenzing P."/>
            <person name="Tesfaye S."/>
            <person name="Theodore J."/>
            <person name="Thoulutsang Y."/>
            <person name="Topham K."/>
            <person name="Towey S."/>
            <person name="Tsamla T."/>
            <person name="Tsomo N."/>
            <person name="Vallee D."/>
            <person name="Vassiliev H."/>
            <person name="Venkataraman V."/>
            <person name="Vinson J."/>
            <person name="Vo A."/>
            <person name="Wade C."/>
            <person name="Wang S."/>
            <person name="Wangchuk T."/>
            <person name="Wangdi T."/>
            <person name="Whittaker C."/>
            <person name="Wilkinson J."/>
            <person name="Wu Y."/>
            <person name="Wyman D."/>
            <person name="Yadav S."/>
            <person name="Yang S."/>
            <person name="Yang X."/>
            <person name="Yeager S."/>
            <person name="Yee E."/>
            <person name="Young G."/>
            <person name="Zainoun J."/>
            <person name="Zembeck L."/>
            <person name="Zimmer A."/>
            <person name="Zody M."/>
            <person name="Lander E."/>
        </authorList>
    </citation>
    <scope>NUCLEOTIDE SEQUENCE [LARGE SCALE GENOMIC DNA]</scope>
</reference>
<evidence type="ECO:0000256" key="2">
    <source>
        <dbReference type="ARBA" id="ARBA00012513"/>
    </source>
</evidence>
<organism evidence="11 12">
    <name type="scientific">Ciona savignyi</name>
    <name type="common">Pacific transparent sea squirt</name>
    <dbReference type="NCBI Taxonomy" id="51511"/>
    <lineage>
        <taxon>Eukaryota</taxon>
        <taxon>Metazoa</taxon>
        <taxon>Chordata</taxon>
        <taxon>Tunicata</taxon>
        <taxon>Ascidiacea</taxon>
        <taxon>Phlebobranchia</taxon>
        <taxon>Cionidae</taxon>
        <taxon>Ciona</taxon>
    </lineage>
</organism>
<dbReference type="InterPro" id="IPR051931">
    <property type="entry name" value="PAK3-like"/>
</dbReference>
<sequence length="499" mass="56257">MPQQWYRLLQTSNISKSEQAKNPKAVLQVLEFYDQSEKKGPDQKYMNMMKSSTNYNSDSGEEDGPPPEIAPRPDCTKSCSKPSGTCKNAISVIIVPYPPTFQIYTRSVIVPVTPHKAPLPQKTPHPAQPGQIKRPDKQKKSKISDEEVLAKLRTIVSVGNPEVKYTKFEKIGQGASGTVFTAEDVAMGDQVAIKQMNLSQQPKKELIINEIIVMRENKHANIVNYLDAYLKGEELWVVMEYLPGGSLTDVVTETCMDEGQIAAVCRECLQALEFLHSRNVIHRDIKSDNILLGMQGSVKLSECLPALPTRFWSLHLIYLKYLNRIADFGFCAQITPEQSKRSTMVGTPYWMAPEVVTRKAYGPKVDIWSLGIMAIEMVEGEPPYLNENPLRALYLIATNGTPEIQQPERLSDTFHDFLNCCLEMDVDQRASAMELLTVSFPFKTHHTPLTAPDPHFLRFYLPLIKVFFLFQHPFLQKSAPLASLNPLILAAKEVAKRMM</sequence>
<dbReference type="InterPro" id="IPR008271">
    <property type="entry name" value="Ser/Thr_kinase_AS"/>
</dbReference>
<feature type="binding site" evidence="7">
    <location>
        <position position="194"/>
    </location>
    <ligand>
        <name>ATP</name>
        <dbReference type="ChEBI" id="CHEBI:30616"/>
    </ligand>
</feature>
<dbReference type="InterPro" id="IPR036936">
    <property type="entry name" value="CRIB_dom_sf"/>
</dbReference>
<dbReference type="InterPro" id="IPR011009">
    <property type="entry name" value="Kinase-like_dom_sf"/>
</dbReference>
<feature type="domain" description="Protein kinase" evidence="10">
    <location>
        <begin position="165"/>
        <end position="449"/>
    </location>
</feature>
<dbReference type="GeneTree" id="ENSGT00950000182988"/>
<dbReference type="FunFam" id="3.30.200.20:FF:000705">
    <property type="entry name" value="Non-specific serine/threonine protein kinase"/>
    <property type="match status" value="1"/>
</dbReference>
<comment type="catalytic activity">
    <reaction evidence="6">
        <text>L-seryl-[protein] + ATP = O-phospho-L-seryl-[protein] + ADP + H(+)</text>
        <dbReference type="Rhea" id="RHEA:17989"/>
        <dbReference type="Rhea" id="RHEA-COMP:9863"/>
        <dbReference type="Rhea" id="RHEA-COMP:11604"/>
        <dbReference type="ChEBI" id="CHEBI:15378"/>
        <dbReference type="ChEBI" id="CHEBI:29999"/>
        <dbReference type="ChEBI" id="CHEBI:30616"/>
        <dbReference type="ChEBI" id="CHEBI:83421"/>
        <dbReference type="ChEBI" id="CHEBI:456216"/>
        <dbReference type="EC" id="2.7.11.1"/>
    </reaction>
</comment>
<dbReference type="Proteomes" id="UP000007875">
    <property type="component" value="Unassembled WGS sequence"/>
</dbReference>
<feature type="region of interest" description="Disordered" evidence="9">
    <location>
        <begin position="36"/>
        <end position="83"/>
    </location>
</feature>
<evidence type="ECO:0000256" key="5">
    <source>
        <dbReference type="ARBA" id="ARBA00047899"/>
    </source>
</evidence>
<proteinExistence type="inferred from homology"/>
<keyword evidence="4 7" id="KW-0067">ATP-binding</keyword>
<dbReference type="PROSITE" id="PS00108">
    <property type="entry name" value="PROTEIN_KINASE_ST"/>
    <property type="match status" value="1"/>
</dbReference>
<dbReference type="EC" id="2.7.11.1" evidence="2"/>
<keyword evidence="8" id="KW-0723">Serine/threonine-protein kinase</keyword>
<dbReference type="Pfam" id="PF00786">
    <property type="entry name" value="PBD"/>
    <property type="match status" value="1"/>
</dbReference>
<dbReference type="PANTHER" id="PTHR45832:SF22">
    <property type="entry name" value="SERINE_THREONINE-PROTEIN KINASE SAMKA-RELATED"/>
    <property type="match status" value="1"/>
</dbReference>
<dbReference type="HOGENOM" id="CLU_000288_26_6_1"/>
<evidence type="ECO:0000256" key="3">
    <source>
        <dbReference type="ARBA" id="ARBA00022741"/>
    </source>
</evidence>
<protein>
    <recommendedName>
        <fullName evidence="2">non-specific serine/threonine protein kinase</fullName>
        <ecNumber evidence="2">2.7.11.1</ecNumber>
    </recommendedName>
</protein>
<name>H2ZB86_CIOSA</name>
<dbReference type="GO" id="GO:0004674">
    <property type="term" value="F:protein serine/threonine kinase activity"/>
    <property type="evidence" value="ECO:0007669"/>
    <property type="project" value="UniProtKB-KW"/>
</dbReference>
<dbReference type="Gene3D" id="3.30.200.20">
    <property type="entry name" value="Phosphorylase Kinase, domain 1"/>
    <property type="match status" value="1"/>
</dbReference>
<keyword evidence="8" id="KW-0418">Kinase</keyword>
<dbReference type="InterPro" id="IPR000095">
    <property type="entry name" value="CRIB_dom"/>
</dbReference>
<keyword evidence="8" id="KW-0808">Transferase</keyword>
<comment type="similarity">
    <text evidence="1">Belongs to the protein kinase superfamily. STE Ser/Thr protein kinase family. STE20 subfamily.</text>
</comment>
<evidence type="ECO:0000256" key="7">
    <source>
        <dbReference type="PROSITE-ProRule" id="PRU10141"/>
    </source>
</evidence>
<evidence type="ECO:0000256" key="6">
    <source>
        <dbReference type="ARBA" id="ARBA00048679"/>
    </source>
</evidence>
<dbReference type="PROSITE" id="PS50011">
    <property type="entry name" value="PROTEIN_KINASE_DOM"/>
    <property type="match status" value="1"/>
</dbReference>
<dbReference type="PROSITE" id="PS00107">
    <property type="entry name" value="PROTEIN_KINASE_ATP"/>
    <property type="match status" value="1"/>
</dbReference>
<evidence type="ECO:0000256" key="9">
    <source>
        <dbReference type="SAM" id="MobiDB-lite"/>
    </source>
</evidence>
<comment type="catalytic activity">
    <reaction evidence="5">
        <text>L-threonyl-[protein] + ATP = O-phospho-L-threonyl-[protein] + ADP + H(+)</text>
        <dbReference type="Rhea" id="RHEA:46608"/>
        <dbReference type="Rhea" id="RHEA-COMP:11060"/>
        <dbReference type="Rhea" id="RHEA-COMP:11605"/>
        <dbReference type="ChEBI" id="CHEBI:15378"/>
        <dbReference type="ChEBI" id="CHEBI:30013"/>
        <dbReference type="ChEBI" id="CHEBI:30616"/>
        <dbReference type="ChEBI" id="CHEBI:61977"/>
        <dbReference type="ChEBI" id="CHEBI:456216"/>
        <dbReference type="EC" id="2.7.11.1"/>
    </reaction>
</comment>
<evidence type="ECO:0000313" key="11">
    <source>
        <dbReference type="Ensembl" id="ENSCSAVP00000014851.1"/>
    </source>
</evidence>
<accession>H2ZB86</accession>
<feature type="region of interest" description="Disordered" evidence="9">
    <location>
        <begin position="115"/>
        <end position="144"/>
    </location>
</feature>
<keyword evidence="3 7" id="KW-0547">Nucleotide-binding</keyword>
<dbReference type="Pfam" id="PF00069">
    <property type="entry name" value="Pkinase"/>
    <property type="match status" value="1"/>
</dbReference>
<reference evidence="11" key="2">
    <citation type="submission" date="2025-08" db="UniProtKB">
        <authorList>
            <consortium name="Ensembl"/>
        </authorList>
    </citation>
    <scope>IDENTIFICATION</scope>
</reference>
<dbReference type="SMART" id="SM00220">
    <property type="entry name" value="S_TKc"/>
    <property type="match status" value="1"/>
</dbReference>
<dbReference type="PANTHER" id="PTHR45832">
    <property type="entry name" value="SERINE/THREONINE-PROTEIN KINASE SAMKA-RELATED-RELATED"/>
    <property type="match status" value="1"/>
</dbReference>
<dbReference type="SUPFAM" id="SSF56112">
    <property type="entry name" value="Protein kinase-like (PK-like)"/>
    <property type="match status" value="1"/>
</dbReference>
<dbReference type="Gene3D" id="1.10.510.10">
    <property type="entry name" value="Transferase(Phosphotransferase) domain 1"/>
    <property type="match status" value="1"/>
</dbReference>
<dbReference type="OMA" id="KKGMFTF"/>
<feature type="compositionally biased region" description="Polar residues" evidence="9">
    <location>
        <begin position="49"/>
        <end position="58"/>
    </location>
</feature>
<dbReference type="GO" id="GO:0005524">
    <property type="term" value="F:ATP binding"/>
    <property type="evidence" value="ECO:0007669"/>
    <property type="project" value="UniProtKB-UniRule"/>
</dbReference>
<evidence type="ECO:0000259" key="10">
    <source>
        <dbReference type="PROSITE" id="PS50011"/>
    </source>
</evidence>
<keyword evidence="12" id="KW-1185">Reference proteome</keyword>
<evidence type="ECO:0000313" key="12">
    <source>
        <dbReference type="Proteomes" id="UP000007875"/>
    </source>
</evidence>
<dbReference type="Ensembl" id="ENSCSAVT00000015024.1">
    <property type="protein sequence ID" value="ENSCSAVP00000014851.1"/>
    <property type="gene ID" value="ENSCSAVG00000008691.1"/>
</dbReference>
<evidence type="ECO:0000256" key="4">
    <source>
        <dbReference type="ARBA" id="ARBA00022840"/>
    </source>
</evidence>
<dbReference type="InterPro" id="IPR000719">
    <property type="entry name" value="Prot_kinase_dom"/>
</dbReference>
<dbReference type="InterPro" id="IPR017441">
    <property type="entry name" value="Protein_kinase_ATP_BS"/>
</dbReference>
<evidence type="ECO:0000256" key="1">
    <source>
        <dbReference type="ARBA" id="ARBA00008874"/>
    </source>
</evidence>
<dbReference type="AlphaFoldDB" id="H2ZB86"/>
<reference evidence="11" key="3">
    <citation type="submission" date="2025-09" db="UniProtKB">
        <authorList>
            <consortium name="Ensembl"/>
        </authorList>
    </citation>
    <scope>IDENTIFICATION</scope>
</reference>
<evidence type="ECO:0000256" key="8">
    <source>
        <dbReference type="RuleBase" id="RU000304"/>
    </source>
</evidence>
<dbReference type="Gene3D" id="3.90.810.10">
    <property type="entry name" value="CRIB domain"/>
    <property type="match status" value="1"/>
</dbReference>